<dbReference type="RefSeq" id="XP_029292248.1">
    <property type="nucleotide sequence ID" value="XM_029436388.1"/>
</dbReference>
<dbReference type="GO" id="GO:2000406">
    <property type="term" value="P:positive regulation of T cell migration"/>
    <property type="evidence" value="ECO:0007669"/>
    <property type="project" value="TreeGrafter"/>
</dbReference>
<dbReference type="PANTHER" id="PTHR46838:SF1">
    <property type="entry name" value="TUMOR NECROSIS FACTOR RECEPTOR SUPERFAMILY MEMBER 14"/>
    <property type="match status" value="1"/>
</dbReference>
<evidence type="ECO:0000256" key="2">
    <source>
        <dbReference type="SAM" id="Phobius"/>
    </source>
</evidence>
<gene>
    <name evidence="5" type="primary">LOC115011295</name>
</gene>
<dbReference type="GO" id="GO:0009897">
    <property type="term" value="C:external side of plasma membrane"/>
    <property type="evidence" value="ECO:0007669"/>
    <property type="project" value="TreeGrafter"/>
</dbReference>
<dbReference type="InParanoid" id="A0A6J2Q196"/>
<evidence type="ECO:0000313" key="4">
    <source>
        <dbReference type="Proteomes" id="UP000504630"/>
    </source>
</evidence>
<dbReference type="Pfam" id="PF00020">
    <property type="entry name" value="TNFR_c6"/>
    <property type="match status" value="1"/>
</dbReference>
<proteinExistence type="predicted"/>
<name>A0A6J2Q196_COTGO</name>
<feature type="disulfide bond" evidence="1">
    <location>
        <begin position="86"/>
        <end position="101"/>
    </location>
</feature>
<dbReference type="Proteomes" id="UP000504630">
    <property type="component" value="Chromosome 7"/>
</dbReference>
<dbReference type="GO" id="GO:0002720">
    <property type="term" value="P:positive regulation of cytokine production involved in immune response"/>
    <property type="evidence" value="ECO:0007669"/>
    <property type="project" value="TreeGrafter"/>
</dbReference>
<dbReference type="GO" id="GO:0050830">
    <property type="term" value="P:defense response to Gram-positive bacterium"/>
    <property type="evidence" value="ECO:0007669"/>
    <property type="project" value="TreeGrafter"/>
</dbReference>
<dbReference type="PROSITE" id="PS50050">
    <property type="entry name" value="TNFR_NGFR_2"/>
    <property type="match status" value="1"/>
</dbReference>
<organism evidence="4 5">
    <name type="scientific">Cottoperca gobio</name>
    <name type="common">Frogmouth</name>
    <name type="synonym">Aphritis gobio</name>
    <dbReference type="NCBI Taxonomy" id="56716"/>
    <lineage>
        <taxon>Eukaryota</taxon>
        <taxon>Metazoa</taxon>
        <taxon>Chordata</taxon>
        <taxon>Craniata</taxon>
        <taxon>Vertebrata</taxon>
        <taxon>Euteleostomi</taxon>
        <taxon>Actinopterygii</taxon>
        <taxon>Neopterygii</taxon>
        <taxon>Teleostei</taxon>
        <taxon>Neoteleostei</taxon>
        <taxon>Acanthomorphata</taxon>
        <taxon>Eupercaria</taxon>
        <taxon>Perciformes</taxon>
        <taxon>Notothenioidei</taxon>
        <taxon>Bovichtidae</taxon>
        <taxon>Cottoperca</taxon>
    </lineage>
</organism>
<dbReference type="SUPFAM" id="SSF57586">
    <property type="entry name" value="TNF receptor-like"/>
    <property type="match status" value="2"/>
</dbReference>
<protein>
    <submittedName>
        <fullName evidence="5">Tumor necrosis factor receptor superfamily member 14-like isoform X1</fullName>
    </submittedName>
</protein>
<dbReference type="SMART" id="SM00208">
    <property type="entry name" value="TNFR"/>
    <property type="match status" value="2"/>
</dbReference>
<accession>A0A6J2Q196</accession>
<dbReference type="GO" id="GO:0050829">
    <property type="term" value="P:defense response to Gram-negative bacterium"/>
    <property type="evidence" value="ECO:0007669"/>
    <property type="project" value="TreeGrafter"/>
</dbReference>
<dbReference type="GO" id="GO:0046642">
    <property type="term" value="P:negative regulation of alpha-beta T cell proliferation"/>
    <property type="evidence" value="ECO:0007669"/>
    <property type="project" value="TreeGrafter"/>
</dbReference>
<keyword evidence="2" id="KW-1133">Transmembrane helix</keyword>
<keyword evidence="2" id="KW-0472">Membrane</keyword>
<dbReference type="OrthoDB" id="10031141at2759"/>
<feature type="domain" description="TNFR-Cys" evidence="3">
    <location>
        <begin position="85"/>
        <end position="127"/>
    </location>
</feature>
<evidence type="ECO:0000256" key="1">
    <source>
        <dbReference type="PROSITE-ProRule" id="PRU00206"/>
    </source>
</evidence>
<dbReference type="GeneID" id="115011295"/>
<dbReference type="KEGG" id="cgob:115011295"/>
<keyword evidence="4" id="KW-1185">Reference proteome</keyword>
<dbReference type="PANTHER" id="PTHR46838">
    <property type="entry name" value="TUMOR NECROSIS FACTOR RECEPTOR SUPERFAMILY MEMBER 14"/>
    <property type="match status" value="1"/>
</dbReference>
<feature type="transmembrane region" description="Helical" evidence="2">
    <location>
        <begin position="223"/>
        <end position="243"/>
    </location>
</feature>
<reference evidence="5" key="1">
    <citation type="submission" date="2025-08" db="UniProtKB">
        <authorList>
            <consortium name="RefSeq"/>
        </authorList>
    </citation>
    <scope>IDENTIFICATION</scope>
</reference>
<dbReference type="AlphaFoldDB" id="A0A6J2Q196"/>
<sequence length="290" mass="31894">MQQVTVNAVRCAMKVNCICNAPWPVLPIKSAKRWTRNLWVIKSDISSTVVRILVLSSYLSPKVFSDGGTVVRRDCTPQSGTRCGPCMNGTFMNQPNGLINCFTCTTCDHGHGLFAYQSCSATTDTVCHVLHGYLCKGLMDHTGCSLAQKHTRCAAGQRIKEPGKNNLRTSRTDTVCEPCPSGYFSQDGVNCTDWNVCSETEVHVKKGSLSSDVVCGTSSRHRYYCIPVILIFTICVLLIGGLWTRECISRCQKGQERRAIVEGGAMRTMPQDDGPPLRNQVVSLHLHTLS</sequence>
<dbReference type="InterPro" id="IPR001368">
    <property type="entry name" value="TNFR/NGFR_Cys_rich_reg"/>
</dbReference>
<evidence type="ECO:0000313" key="5">
    <source>
        <dbReference type="RefSeq" id="XP_029292248.1"/>
    </source>
</evidence>
<feature type="repeat" description="TNFR-Cys" evidence="1">
    <location>
        <begin position="85"/>
        <end position="127"/>
    </location>
</feature>
<comment type="caution">
    <text evidence="1">Lacks conserved residue(s) required for the propagation of feature annotation.</text>
</comment>
<dbReference type="PROSITE" id="PS00652">
    <property type="entry name" value="TNFR_NGFR_1"/>
    <property type="match status" value="1"/>
</dbReference>
<dbReference type="Gene3D" id="2.10.50.10">
    <property type="entry name" value="Tumor Necrosis Factor Receptor, subunit A, domain 2"/>
    <property type="match status" value="3"/>
</dbReference>
<keyword evidence="1" id="KW-1015">Disulfide bond</keyword>
<keyword evidence="2" id="KW-0812">Transmembrane</keyword>
<evidence type="ECO:0000259" key="3">
    <source>
        <dbReference type="PROSITE" id="PS50050"/>
    </source>
</evidence>